<dbReference type="InterPro" id="IPR023296">
    <property type="entry name" value="Glyco_hydro_beta-prop_sf"/>
</dbReference>
<keyword evidence="7" id="KW-1185">Reference proteome</keyword>
<keyword evidence="4" id="KW-0326">Glycosidase</keyword>
<evidence type="ECO:0000256" key="4">
    <source>
        <dbReference type="ARBA" id="ARBA00023295"/>
    </source>
</evidence>
<dbReference type="EMBL" id="CP069028">
    <property type="protein sequence ID" value="QRC96238.1"/>
    <property type="molecule type" value="Genomic_DNA"/>
</dbReference>
<name>A0A7U2HZC2_PHANO</name>
<protein>
    <recommendedName>
        <fullName evidence="2">beta-fructofuranosidase</fullName>
        <ecNumber evidence="2">3.2.1.26</ecNumber>
    </recommendedName>
</protein>
<reference evidence="7" key="1">
    <citation type="journal article" date="2021" name="BMC Genomics">
        <title>Chromosome-level genome assembly and manually-curated proteome of model necrotroph Parastagonospora nodorum Sn15 reveals a genome-wide trove of candidate effector homologs, and redundancy of virulence-related functions within an accessory chromosome.</title>
        <authorList>
            <person name="Bertazzoni S."/>
            <person name="Jones D.A.B."/>
            <person name="Phan H.T."/>
            <person name="Tan K.-C."/>
            <person name="Hane J.K."/>
        </authorList>
    </citation>
    <scope>NUCLEOTIDE SEQUENCE [LARGE SCALE GENOMIC DNA]</scope>
    <source>
        <strain evidence="7">SN15 / ATCC MYA-4574 / FGSC 10173)</strain>
    </source>
</reference>
<keyword evidence="3" id="KW-0378">Hydrolase</keyword>
<sequence>MMPSATQASPVRYSRPSESQAAADAIPILIDHEYHIFHLSTPPDTVRHPTRLRSTWSRLRSRDLVTWARDEVEALYPGKSPDSPDADGAWTGSAIVGPDGNMHLFYTGYNLSQHGKQVILHAQSSDKQGSVFTKIPSPITISGDMSLFEDIDFRDAHVSWNEPESCYWMIVATRLRSGPYWTRGCFALLTSSDLDEWSIEATPFYAPNNMFCPECPEIFSLPNGKWYLVYSRFHAPDSGTVYRVADAPRGPFRTPRGSSGGRFDGRRWYAAKSCVKASDPNRRVYFGWVADKLDGQWSWGGDMGMPREISANKDGLLIVEPSREFIDAYFRHGAVSELPSELTLSSVGMTISRDLRLGDRSDYLLEFGIACQDAASFGLLFRTDEDNKGLQLRFTPTQNGLLDTSLLSCPPPLDDFWADQYALHLPREVDGPELARHTSLKIEGSIVVAVRSDVLEIFAGGKSLSYRLPCTRYAEGSHRTEQVKHTANGALRHDSPRVKELGVYVDDGEVALKELSLRYVCSSDR</sequence>
<evidence type="ECO:0000313" key="6">
    <source>
        <dbReference type="EMBL" id="QRC96238.1"/>
    </source>
</evidence>
<evidence type="ECO:0000313" key="7">
    <source>
        <dbReference type="Proteomes" id="UP000663193"/>
    </source>
</evidence>
<dbReference type="PANTHER" id="PTHR43101:SF1">
    <property type="entry name" value="BETA-FRUCTOSIDASE"/>
    <property type="match status" value="1"/>
</dbReference>
<dbReference type="AlphaFoldDB" id="A0A7U2HZC2"/>
<dbReference type="InterPro" id="IPR001362">
    <property type="entry name" value="Glyco_hydro_32"/>
</dbReference>
<accession>A0A7U2HZC2</accession>
<dbReference type="VEuPathDB" id="FungiDB:JI435_011920"/>
<dbReference type="GO" id="GO:0005975">
    <property type="term" value="P:carbohydrate metabolic process"/>
    <property type="evidence" value="ECO:0007669"/>
    <property type="project" value="InterPro"/>
</dbReference>
<dbReference type="PANTHER" id="PTHR43101">
    <property type="entry name" value="BETA-FRUCTOSIDASE"/>
    <property type="match status" value="1"/>
</dbReference>
<dbReference type="Gene3D" id="2.115.10.20">
    <property type="entry name" value="Glycosyl hydrolase domain, family 43"/>
    <property type="match status" value="1"/>
</dbReference>
<dbReference type="SUPFAM" id="SSF75005">
    <property type="entry name" value="Arabinanase/levansucrase/invertase"/>
    <property type="match status" value="1"/>
</dbReference>
<feature type="domain" description="Glycosyl hydrolase family 32 N-terminal" evidence="5">
    <location>
        <begin position="27"/>
        <end position="320"/>
    </location>
</feature>
<proteinExistence type="inferred from homology"/>
<dbReference type="SMART" id="SM00640">
    <property type="entry name" value="Glyco_32"/>
    <property type="match status" value="1"/>
</dbReference>
<dbReference type="GO" id="GO:0004564">
    <property type="term" value="F:beta-fructofuranosidase activity"/>
    <property type="evidence" value="ECO:0007669"/>
    <property type="project" value="UniProtKB-EC"/>
</dbReference>
<dbReference type="OrthoDB" id="202537at2759"/>
<dbReference type="InterPro" id="IPR013148">
    <property type="entry name" value="Glyco_hydro_32_N"/>
</dbReference>
<evidence type="ECO:0000259" key="5">
    <source>
        <dbReference type="Pfam" id="PF00251"/>
    </source>
</evidence>
<evidence type="ECO:0000256" key="1">
    <source>
        <dbReference type="ARBA" id="ARBA00009902"/>
    </source>
</evidence>
<organism evidence="6 7">
    <name type="scientific">Phaeosphaeria nodorum (strain SN15 / ATCC MYA-4574 / FGSC 10173)</name>
    <name type="common">Glume blotch fungus</name>
    <name type="synonym">Parastagonospora nodorum</name>
    <dbReference type="NCBI Taxonomy" id="321614"/>
    <lineage>
        <taxon>Eukaryota</taxon>
        <taxon>Fungi</taxon>
        <taxon>Dikarya</taxon>
        <taxon>Ascomycota</taxon>
        <taxon>Pezizomycotina</taxon>
        <taxon>Dothideomycetes</taxon>
        <taxon>Pleosporomycetidae</taxon>
        <taxon>Pleosporales</taxon>
        <taxon>Pleosporineae</taxon>
        <taxon>Phaeosphaeriaceae</taxon>
        <taxon>Parastagonospora</taxon>
    </lineage>
</organism>
<dbReference type="InterPro" id="IPR051214">
    <property type="entry name" value="GH32_Enzymes"/>
</dbReference>
<dbReference type="EC" id="3.2.1.26" evidence="2"/>
<dbReference type="Proteomes" id="UP000663193">
    <property type="component" value="Chromosome 6"/>
</dbReference>
<dbReference type="CDD" id="cd08995">
    <property type="entry name" value="GH32_EcAec43-like"/>
    <property type="match status" value="1"/>
</dbReference>
<comment type="similarity">
    <text evidence="1">Belongs to the glycosyl hydrolase 32 family.</text>
</comment>
<evidence type="ECO:0000256" key="2">
    <source>
        <dbReference type="ARBA" id="ARBA00012758"/>
    </source>
</evidence>
<evidence type="ECO:0000256" key="3">
    <source>
        <dbReference type="ARBA" id="ARBA00022801"/>
    </source>
</evidence>
<dbReference type="Pfam" id="PF00251">
    <property type="entry name" value="Glyco_hydro_32N"/>
    <property type="match status" value="1"/>
</dbReference>
<gene>
    <name evidence="6" type="ORF">JI435_011920</name>
</gene>